<dbReference type="RefSeq" id="WP_097141174.1">
    <property type="nucleotide sequence ID" value="NZ_OBQD01000011.1"/>
</dbReference>
<dbReference type="InterPro" id="IPR032093">
    <property type="entry name" value="PhoD_N"/>
</dbReference>
<dbReference type="Pfam" id="PF09423">
    <property type="entry name" value="PhoD"/>
    <property type="match status" value="1"/>
</dbReference>
<dbReference type="InterPro" id="IPR052900">
    <property type="entry name" value="Phospholipid_Metab_Enz"/>
</dbReference>
<dbReference type="InterPro" id="IPR006311">
    <property type="entry name" value="TAT_signal"/>
</dbReference>
<dbReference type="InterPro" id="IPR018946">
    <property type="entry name" value="PhoD-like_MPP"/>
</dbReference>
<gene>
    <name evidence="4" type="ORF">SAMN05892877_11160</name>
</gene>
<dbReference type="InterPro" id="IPR019546">
    <property type="entry name" value="TAT_signal_bac_arc"/>
</dbReference>
<evidence type="ECO:0000313" key="4">
    <source>
        <dbReference type="EMBL" id="SOC43360.1"/>
    </source>
</evidence>
<evidence type="ECO:0000259" key="2">
    <source>
        <dbReference type="Pfam" id="PF09423"/>
    </source>
</evidence>
<dbReference type="SUPFAM" id="SSF56300">
    <property type="entry name" value="Metallo-dependent phosphatases"/>
    <property type="match status" value="1"/>
</dbReference>
<protein>
    <submittedName>
        <fullName evidence="4">Alkaline phosphatase D</fullName>
    </submittedName>
</protein>
<keyword evidence="1" id="KW-0732">Signal</keyword>
<dbReference type="InterPro" id="IPR029052">
    <property type="entry name" value="Metallo-depent_PP-like"/>
</dbReference>
<dbReference type="Pfam" id="PF16655">
    <property type="entry name" value="PhoD_N"/>
    <property type="match status" value="1"/>
</dbReference>
<feature type="domain" description="Phospholipase D N-terminal" evidence="3">
    <location>
        <begin position="44"/>
        <end position="135"/>
    </location>
</feature>
<dbReference type="InterPro" id="IPR038607">
    <property type="entry name" value="PhoD-like_sf"/>
</dbReference>
<dbReference type="PROSITE" id="PS51318">
    <property type="entry name" value="TAT"/>
    <property type="match status" value="1"/>
</dbReference>
<feature type="signal peptide" evidence="1">
    <location>
        <begin position="1"/>
        <end position="29"/>
    </location>
</feature>
<keyword evidence="5" id="KW-1185">Reference proteome</keyword>
<feature type="domain" description="PhoD-like phosphatase metallophosphatase" evidence="2">
    <location>
        <begin position="147"/>
        <end position="500"/>
    </location>
</feature>
<dbReference type="NCBIfam" id="TIGR01409">
    <property type="entry name" value="TAT_signal_seq"/>
    <property type="match status" value="1"/>
</dbReference>
<dbReference type="PANTHER" id="PTHR43606">
    <property type="entry name" value="PHOSPHATASE, PUTATIVE (AFU_ORTHOLOGUE AFUA_6G08710)-RELATED"/>
    <property type="match status" value="1"/>
</dbReference>
<feature type="chain" id="PRO_5012063587" evidence="1">
    <location>
        <begin position="30"/>
        <end position="519"/>
    </location>
</feature>
<evidence type="ECO:0000259" key="3">
    <source>
        <dbReference type="Pfam" id="PF16655"/>
    </source>
</evidence>
<proteinExistence type="predicted"/>
<dbReference type="Proteomes" id="UP000219167">
    <property type="component" value="Unassembled WGS sequence"/>
</dbReference>
<reference evidence="4 5" key="1">
    <citation type="submission" date="2017-08" db="EMBL/GenBank/DDBJ databases">
        <authorList>
            <person name="de Groot N.N."/>
        </authorList>
    </citation>
    <scope>NUCLEOTIDE SEQUENCE [LARGE SCALE GENOMIC DNA]</scope>
    <source>
        <strain evidence="4 5">JC85</strain>
    </source>
</reference>
<dbReference type="AlphaFoldDB" id="A0A285UNA2"/>
<organism evidence="4 5">
    <name type="scientific">Rhizobium subbaraonis</name>
    <dbReference type="NCBI Taxonomy" id="908946"/>
    <lineage>
        <taxon>Bacteria</taxon>
        <taxon>Pseudomonadati</taxon>
        <taxon>Pseudomonadota</taxon>
        <taxon>Alphaproteobacteria</taxon>
        <taxon>Hyphomicrobiales</taxon>
        <taxon>Rhizobiaceae</taxon>
        <taxon>Rhizobium/Agrobacterium group</taxon>
        <taxon>Rhizobium</taxon>
    </lineage>
</organism>
<dbReference type="EMBL" id="OBQD01000011">
    <property type="protein sequence ID" value="SOC43360.1"/>
    <property type="molecule type" value="Genomic_DNA"/>
</dbReference>
<dbReference type="Gene3D" id="3.60.21.70">
    <property type="entry name" value="PhoD-like phosphatase"/>
    <property type="match status" value="1"/>
</dbReference>
<sequence length="519" mass="58359">MAKAADVLTRRSFLATAGAAGLAASSALAVPHYARRHGSPVFTHGVQSGDVDTSSGMIWARADRPVEIAVEYSTTESFTNATRGPVLKAGRETDFAAKHLLTDLLPDQDIFYRLTASDPTSSHLVSEPIVGRFRTAPLRRRSIRFVWSGDTAGQGWGIDDVGMKTYSTMVLHEPDFFIHSGDTIYADNPIPDEIKLRDGTIWKNRVVTDEKREVARTLDEYRGQWKYNLLDRHLLDFNAQVPTFFQWDDHEVLNNWSPSTDLRDDPRYPEKDVAVYARRAMRAFQEMAPIRYFPTEPGRIFRKVAYGPLLDVFFVDLRSYRTANRGTDLGLFGWRQADWLKRELAASRATWKVIACDMPLGVVIWDDYGRKLGYEGVADGLNGPPAAREREIADLLTFMRDNAIRNVVWLTADIHYTAAHHYDPARATFKEFEPFWEFVSGPLHSGTYGPHPLDMTFGPEVRFIKASGGGVDSNLPPSAGLQFFGLVDIDGSSEQMTVRLMDREDRGLWSVTLDPAVTS</sequence>
<dbReference type="OrthoDB" id="327733at2"/>
<evidence type="ECO:0000313" key="5">
    <source>
        <dbReference type="Proteomes" id="UP000219167"/>
    </source>
</evidence>
<evidence type="ECO:0000256" key="1">
    <source>
        <dbReference type="SAM" id="SignalP"/>
    </source>
</evidence>
<accession>A0A285UNA2</accession>
<dbReference type="Gene3D" id="2.60.40.380">
    <property type="entry name" value="Purple acid phosphatase-like, N-terminal"/>
    <property type="match status" value="1"/>
</dbReference>
<name>A0A285UNA2_9HYPH</name>
<dbReference type="PANTHER" id="PTHR43606:SF1">
    <property type="entry name" value="PHOD-LIKE PHOSPHATASE METALLOPHOSPHATASE DOMAIN-CONTAINING PROTEIN"/>
    <property type="match status" value="1"/>
</dbReference>